<dbReference type="AlphaFoldDB" id="A0A391NYJ6"/>
<dbReference type="EMBL" id="BHGK01000001">
    <property type="protein sequence ID" value="GCA66055.1"/>
    <property type="molecule type" value="Genomic_DNA"/>
</dbReference>
<accession>A0A391NYJ6</accession>
<evidence type="ECO:0008006" key="3">
    <source>
        <dbReference type="Google" id="ProtNLM"/>
    </source>
</evidence>
<keyword evidence="2" id="KW-1185">Reference proteome</keyword>
<evidence type="ECO:0000313" key="2">
    <source>
        <dbReference type="Proteomes" id="UP000265643"/>
    </source>
</evidence>
<dbReference type="RefSeq" id="WP_119297455.1">
    <property type="nucleotide sequence ID" value="NZ_BHGK01000001.1"/>
</dbReference>
<gene>
    <name evidence="1" type="ORF">KGMB01110_04910</name>
</gene>
<evidence type="ECO:0000313" key="1">
    <source>
        <dbReference type="EMBL" id="GCA66055.1"/>
    </source>
</evidence>
<reference evidence="2" key="1">
    <citation type="submission" date="2018-09" db="EMBL/GenBank/DDBJ databases">
        <title>Draft Genome Sequence of Mediterraneibacter sp. KCTC 15684.</title>
        <authorList>
            <person name="Kim J.S."/>
            <person name="Han K.I."/>
            <person name="Suh M.K."/>
            <person name="Lee K.C."/>
            <person name="Eom M.K."/>
            <person name="Lee J.H."/>
            <person name="Park S.H."/>
            <person name="Kang S.W."/>
            <person name="Park J.E."/>
            <person name="Oh B.S."/>
            <person name="Yu S.Y."/>
            <person name="Choi S.H."/>
            <person name="Lee D.H."/>
            <person name="Yoon H."/>
            <person name="Kim B."/>
            <person name="Yang S.J."/>
            <person name="Lee J.S."/>
        </authorList>
    </citation>
    <scope>NUCLEOTIDE SEQUENCE [LARGE SCALE GENOMIC DNA]</scope>
    <source>
        <strain evidence="2">KCTC 15684</strain>
    </source>
</reference>
<comment type="caution">
    <text evidence="1">The sequence shown here is derived from an EMBL/GenBank/DDBJ whole genome shotgun (WGS) entry which is preliminary data.</text>
</comment>
<name>A0A391NYJ6_9FIRM</name>
<dbReference type="Proteomes" id="UP000265643">
    <property type="component" value="Unassembled WGS sequence"/>
</dbReference>
<sequence length="275" mass="32238">MGFFDAFKPKDTSSSSKIIDRKSIPAEQIDKMQRIKASNCYRQRLYKTFYKGYPEMPFISQDRELNTNWIEQAKMFGVTPTKEAMTRYSDGLLPGHVYLLYWLKKYTNQKAPSYFEYKYGIDFYKEKKLLTQNGYLENSKPTHKGELAINTHHDVIVKHDSKFQVTLSDNADLSKLKDPADINLNARELEKQGDIDTAITLYEKNVSHRFVGNYPYDRLAIIYRKKKDYANEIRVLKTAIDVFTHDVPVTRSDRSVKLTRFKERLAKAKKLKMNN</sequence>
<protein>
    <recommendedName>
        <fullName evidence="3">Tetratricopeptide repeat protein</fullName>
    </recommendedName>
</protein>
<proteinExistence type="predicted"/>
<organism evidence="1 2">
    <name type="scientific">Mediterraneibacter butyricigenes</name>
    <dbReference type="NCBI Taxonomy" id="2316025"/>
    <lineage>
        <taxon>Bacteria</taxon>
        <taxon>Bacillati</taxon>
        <taxon>Bacillota</taxon>
        <taxon>Clostridia</taxon>
        <taxon>Lachnospirales</taxon>
        <taxon>Lachnospiraceae</taxon>
        <taxon>Mediterraneibacter</taxon>
    </lineage>
</organism>